<dbReference type="Proteomes" id="UP001470230">
    <property type="component" value="Unassembled WGS sequence"/>
</dbReference>
<keyword evidence="1" id="KW-0418">Kinase</keyword>
<sequence length="133" mass="15931">MKATEDLFNDLQSMKRELPIVFSEKGREIYFNDKHPMKQLPFIDKLKHVQYRFLNGTDIPFIPKDMPEDFAELLKRCWSHNPSDRPSAEKVYYLLTQEEKYLLKDLKPEDIPIIASYVEMIENFEKTNRPSKF</sequence>
<gene>
    <name evidence="1" type="ORF">M9Y10_030701</name>
</gene>
<name>A0ABR2H2V7_9EUKA</name>
<dbReference type="EMBL" id="JAPFFF010000045">
    <property type="protein sequence ID" value="KAK8840495.1"/>
    <property type="molecule type" value="Genomic_DNA"/>
</dbReference>
<dbReference type="Gene3D" id="1.10.510.10">
    <property type="entry name" value="Transferase(Phosphotransferase) domain 1"/>
    <property type="match status" value="1"/>
</dbReference>
<dbReference type="SUPFAM" id="SSF56112">
    <property type="entry name" value="Protein kinase-like (PK-like)"/>
    <property type="match status" value="1"/>
</dbReference>
<accession>A0ABR2H2V7</accession>
<organism evidence="1 2">
    <name type="scientific">Tritrichomonas musculus</name>
    <dbReference type="NCBI Taxonomy" id="1915356"/>
    <lineage>
        <taxon>Eukaryota</taxon>
        <taxon>Metamonada</taxon>
        <taxon>Parabasalia</taxon>
        <taxon>Tritrichomonadida</taxon>
        <taxon>Tritrichomonadidae</taxon>
        <taxon>Tritrichomonas</taxon>
    </lineage>
</organism>
<keyword evidence="2" id="KW-1185">Reference proteome</keyword>
<evidence type="ECO:0000313" key="2">
    <source>
        <dbReference type="Proteomes" id="UP001470230"/>
    </source>
</evidence>
<proteinExistence type="predicted"/>
<protein>
    <submittedName>
        <fullName evidence="1">Mitogen-activated protein kinase kinase kinase 7</fullName>
    </submittedName>
</protein>
<evidence type="ECO:0000313" key="1">
    <source>
        <dbReference type="EMBL" id="KAK8840495.1"/>
    </source>
</evidence>
<keyword evidence="1" id="KW-0808">Transferase</keyword>
<dbReference type="GO" id="GO:0016301">
    <property type="term" value="F:kinase activity"/>
    <property type="evidence" value="ECO:0007669"/>
    <property type="project" value="UniProtKB-KW"/>
</dbReference>
<dbReference type="InterPro" id="IPR011009">
    <property type="entry name" value="Kinase-like_dom_sf"/>
</dbReference>
<comment type="caution">
    <text evidence="1">The sequence shown here is derived from an EMBL/GenBank/DDBJ whole genome shotgun (WGS) entry which is preliminary data.</text>
</comment>
<reference evidence="1 2" key="1">
    <citation type="submission" date="2024-04" db="EMBL/GenBank/DDBJ databases">
        <title>Tritrichomonas musculus Genome.</title>
        <authorList>
            <person name="Alves-Ferreira E."/>
            <person name="Grigg M."/>
            <person name="Lorenzi H."/>
            <person name="Galac M."/>
        </authorList>
    </citation>
    <scope>NUCLEOTIDE SEQUENCE [LARGE SCALE GENOMIC DNA]</scope>
    <source>
        <strain evidence="1 2">EAF2021</strain>
    </source>
</reference>